<accession>A0ABN8P519</accession>
<name>A0ABN8P519_9CNID</name>
<dbReference type="PANTHER" id="PTHR26392">
    <property type="entry name" value="MITOGEN-ACTIVATED PROTEIN KINASE KINASE KINASE 7-RELATED"/>
    <property type="match status" value="1"/>
</dbReference>
<reference evidence="6 7" key="1">
    <citation type="submission" date="2022-05" db="EMBL/GenBank/DDBJ databases">
        <authorList>
            <consortium name="Genoscope - CEA"/>
            <person name="William W."/>
        </authorList>
    </citation>
    <scope>NUCLEOTIDE SEQUENCE [LARGE SCALE GENOMIC DNA]</scope>
</reference>
<dbReference type="InterPro" id="IPR000719">
    <property type="entry name" value="Prot_kinase_dom"/>
</dbReference>
<feature type="domain" description="Protein kinase" evidence="5">
    <location>
        <begin position="711"/>
        <end position="975"/>
    </location>
</feature>
<keyword evidence="1 3" id="KW-0547">Nucleotide-binding</keyword>
<evidence type="ECO:0000313" key="7">
    <source>
        <dbReference type="Proteomes" id="UP001159405"/>
    </source>
</evidence>
<dbReference type="PROSITE" id="PS00108">
    <property type="entry name" value="PROTEIN_KINASE_ST"/>
    <property type="match status" value="1"/>
</dbReference>
<organism evidence="6 7">
    <name type="scientific">Porites lobata</name>
    <dbReference type="NCBI Taxonomy" id="104759"/>
    <lineage>
        <taxon>Eukaryota</taxon>
        <taxon>Metazoa</taxon>
        <taxon>Cnidaria</taxon>
        <taxon>Anthozoa</taxon>
        <taxon>Hexacorallia</taxon>
        <taxon>Scleractinia</taxon>
        <taxon>Fungiina</taxon>
        <taxon>Poritidae</taxon>
        <taxon>Porites</taxon>
    </lineage>
</organism>
<dbReference type="Gene3D" id="3.40.50.300">
    <property type="entry name" value="P-loop containing nucleotide triphosphate hydrolases"/>
    <property type="match status" value="1"/>
</dbReference>
<feature type="binding site" evidence="3">
    <location>
        <position position="742"/>
    </location>
    <ligand>
        <name>ATP</name>
        <dbReference type="ChEBI" id="CHEBI:30616"/>
    </ligand>
</feature>
<dbReference type="EMBL" id="CALNXK010000048">
    <property type="protein sequence ID" value="CAH3130395.1"/>
    <property type="molecule type" value="Genomic_DNA"/>
</dbReference>
<proteinExistence type="predicted"/>
<dbReference type="SMART" id="SM00220">
    <property type="entry name" value="S_TKc"/>
    <property type="match status" value="1"/>
</dbReference>
<dbReference type="Pfam" id="PF00069">
    <property type="entry name" value="Pkinase"/>
    <property type="match status" value="1"/>
</dbReference>
<evidence type="ECO:0000256" key="2">
    <source>
        <dbReference type="ARBA" id="ARBA00022840"/>
    </source>
</evidence>
<dbReference type="InterPro" id="IPR008271">
    <property type="entry name" value="Ser/Thr_kinase_AS"/>
</dbReference>
<keyword evidence="4" id="KW-0175">Coiled coil</keyword>
<dbReference type="InterPro" id="IPR027417">
    <property type="entry name" value="P-loop_NTPase"/>
</dbReference>
<comment type="caution">
    <text evidence="6">The sequence shown here is derived from an EMBL/GenBank/DDBJ whole genome shotgun (WGS) entry which is preliminary data.</text>
</comment>
<keyword evidence="2 3" id="KW-0067">ATP-binding</keyword>
<evidence type="ECO:0000313" key="6">
    <source>
        <dbReference type="EMBL" id="CAH3130395.1"/>
    </source>
</evidence>
<sequence length="978" mass="111618">MAPGKAKSVDEITLMQLCDMMKIFAITDEGLSESQMRSRLRDALNQAEKTTNWSVGKAFSILSKAKEEDDIKRQALLGFYAKAQDILSKMDEPMLTLLQRHTKNVKEVLEWHEKQLKQTHYFLLVSGETSSGKSSLVNLILGEEILPCCTTPTTSTICELKYGERPAMVVHFKDKDPETGETTKNIPFGEPFEQSSCRKQISTFVHKKGSSFKKVELFWPHDLLQKGIVIIDSPGVGESDEMDEMVIQYLPEAFAFIYVVNSSNAGGVQKDRLVKLLQSVRDVSIDVPGKGKEDVGLSLDMQEQLLSKCALFVCNKWDTVPAIDVPIVKKEVIEKLQRVWPGVDPDSQIIYMSTTNASYAQSLLGVIIKEFSSLIERLRSLVLQSIEAKLELHWEWLYKLFSRIFVQAKVFTVNASKSPETIKERLAKTLNGLETIEKDQGKDIKDLRKRFEEKIDSVVHQLAHHLLSDDIKKRFTEWFKENVPDKDASWKEVEENVNAAFSKRFLEIVDQWEQENKVFSTTCTFLMEQFQNYVNTVEFKLQNVQREAVDDDSSNPNKVVFRIQVSFLQKAIWNIKNVTLGVIGRIIRLWIKASIDDNIKRDIQASDVKLLYTDLLEEVSKGILTDSIKKKLQPFVEDKLKDAKLYLDRIEARLQELIEADRSLYEQLRKRPARYQPVFQEVTQHMDQLAKFGLNEVCAVKIDREELEWKEETSSCLGRGASGTVYQGTMKRDGEVKNVALKVWNKARDAANAKEIMEEVKNLRVLNHPHIVKFYGILLDKETSQTALVMEKCKGNLKNHIFSGPESVPGKSENPAVFRDVRRCAKEITDGLAFMHAMGVLHRDLKLENILLTDENTVKIADVGLAKAEIDITGTYTGTPVYMAPEVFHSQVYCTKADIYSLGLLMWEMWYGQRVFVNVAAATLQDYFDWIDKGNRPVDRQGCKKPPSFWCNLMTECWGSNPAKRPTARECNQRIVGV</sequence>
<feature type="coiled-coil region" evidence="4">
    <location>
        <begin position="640"/>
        <end position="667"/>
    </location>
</feature>
<evidence type="ECO:0000256" key="3">
    <source>
        <dbReference type="PROSITE-ProRule" id="PRU10141"/>
    </source>
</evidence>
<dbReference type="PANTHER" id="PTHR26392:SF92">
    <property type="entry name" value="PROTEIN KINASE DOMAIN-CONTAINING PROTEIN"/>
    <property type="match status" value="1"/>
</dbReference>
<dbReference type="InterPro" id="IPR045063">
    <property type="entry name" value="Dynamin_N"/>
</dbReference>
<keyword evidence="7" id="KW-1185">Reference proteome</keyword>
<dbReference type="SUPFAM" id="SSF56112">
    <property type="entry name" value="Protein kinase-like (PK-like)"/>
    <property type="match status" value="1"/>
</dbReference>
<dbReference type="PROSITE" id="PS50011">
    <property type="entry name" value="PROTEIN_KINASE_DOM"/>
    <property type="match status" value="1"/>
</dbReference>
<dbReference type="InterPro" id="IPR011009">
    <property type="entry name" value="Kinase-like_dom_sf"/>
</dbReference>
<gene>
    <name evidence="6" type="ORF">PLOB_00034645</name>
</gene>
<dbReference type="SUPFAM" id="SSF52540">
    <property type="entry name" value="P-loop containing nucleoside triphosphate hydrolases"/>
    <property type="match status" value="1"/>
</dbReference>
<dbReference type="InterPro" id="IPR017441">
    <property type="entry name" value="Protein_kinase_ATP_BS"/>
</dbReference>
<dbReference type="PROSITE" id="PS00107">
    <property type="entry name" value="PROTEIN_KINASE_ATP"/>
    <property type="match status" value="1"/>
</dbReference>
<evidence type="ECO:0000256" key="4">
    <source>
        <dbReference type="SAM" id="Coils"/>
    </source>
</evidence>
<dbReference type="Gene3D" id="1.10.510.10">
    <property type="entry name" value="Transferase(Phosphotransferase) domain 1"/>
    <property type="match status" value="1"/>
</dbReference>
<protein>
    <recommendedName>
        <fullName evidence="5">Protein kinase domain-containing protein</fullName>
    </recommendedName>
</protein>
<dbReference type="Proteomes" id="UP001159405">
    <property type="component" value="Unassembled WGS sequence"/>
</dbReference>
<dbReference type="Pfam" id="PF00350">
    <property type="entry name" value="Dynamin_N"/>
    <property type="match status" value="1"/>
</dbReference>
<evidence type="ECO:0000259" key="5">
    <source>
        <dbReference type="PROSITE" id="PS50011"/>
    </source>
</evidence>
<evidence type="ECO:0000256" key="1">
    <source>
        <dbReference type="ARBA" id="ARBA00022741"/>
    </source>
</evidence>